<dbReference type="AlphaFoldDB" id="A0A233V9V2"/>
<proteinExistence type="predicted"/>
<dbReference type="InterPro" id="IPR049530">
    <property type="entry name" value="EC042_2821"/>
</dbReference>
<dbReference type="Proteomes" id="UP000215413">
    <property type="component" value="Unassembled WGS sequence"/>
</dbReference>
<name>A0A233V9V2_FINMA</name>
<feature type="domain" description="DUF3644" evidence="1">
    <location>
        <begin position="14"/>
        <end position="184"/>
    </location>
</feature>
<evidence type="ECO:0000313" key="4">
    <source>
        <dbReference type="Proteomes" id="UP000215413"/>
    </source>
</evidence>
<comment type="caution">
    <text evidence="3">The sequence shown here is derived from an EMBL/GenBank/DDBJ whole genome shotgun (WGS) entry which is preliminary data.</text>
</comment>
<dbReference type="InterPro" id="IPR022104">
    <property type="entry name" value="DUF3644"/>
</dbReference>
<protein>
    <submittedName>
        <fullName evidence="3">Uncharacterized protein</fullName>
    </submittedName>
</protein>
<dbReference type="Pfam" id="PF12358">
    <property type="entry name" value="DUF3644"/>
    <property type="match status" value="1"/>
</dbReference>
<evidence type="ECO:0000259" key="1">
    <source>
        <dbReference type="Pfam" id="PF12358"/>
    </source>
</evidence>
<reference evidence="4" key="1">
    <citation type="submission" date="2017-04" db="EMBL/GenBank/DDBJ databases">
        <title>Finegoldia magna isolated from orthopedic joint implant-associated infections.</title>
        <authorList>
            <person name="Bjorklund S."/>
            <person name="Bruggemann H."/>
            <person name="Jensen A."/>
            <person name="Hellmark B."/>
            <person name="Soderquist B."/>
        </authorList>
    </citation>
    <scope>NUCLEOTIDE SEQUENCE [LARGE SCALE GENOMIC DNA]</scope>
    <source>
        <strain evidence="4">CCUG 54800</strain>
    </source>
</reference>
<dbReference type="RefSeq" id="WP_094205116.1">
    <property type="nucleotide sequence ID" value="NZ_NDYC01000004.1"/>
</dbReference>
<feature type="domain" description="EC042-2821-like Restriction Endonuclease-like" evidence="2">
    <location>
        <begin position="234"/>
        <end position="325"/>
    </location>
</feature>
<accession>A0A233V9V2</accession>
<evidence type="ECO:0000259" key="2">
    <source>
        <dbReference type="Pfam" id="PF18740"/>
    </source>
</evidence>
<dbReference type="Pfam" id="PF18740">
    <property type="entry name" value="EC042_2821"/>
    <property type="match status" value="1"/>
</dbReference>
<gene>
    <name evidence="3" type="ORF">B9N49_00700</name>
</gene>
<sequence>MKETEETSNKLVSQLIEKSIEAFILGIEIYNKPTIKYRIEGFSFFICNAWELMLKGELINRGIPIYYKDSPERTITLSESIAKIYSDKNTRIRLNLEKIIDLRNISTHFITQDYEVKYAPLFQACVLNYISEINRFHSVDITKYIPQNFLTISAHYQPLSNEEIKLKYPPEIAEKFIKEANEVDVLTDEYNSDKFSIKIKQVLYITKKRVDADFTVRIEKDSKTPIEIVKELKDPADTHKYSFNSVVTAVQERLKRKNIVLSYEKGFTAYVLTQFINFYNIKENDKYCYKHKIGNNNSYTYSQQFIEFIVDEISKDPLNIVESLKDGNKKLNISREESKKR</sequence>
<organism evidence="3 4">
    <name type="scientific">Finegoldia magna</name>
    <name type="common">Peptostreptococcus magnus</name>
    <dbReference type="NCBI Taxonomy" id="1260"/>
    <lineage>
        <taxon>Bacteria</taxon>
        <taxon>Bacillati</taxon>
        <taxon>Bacillota</taxon>
        <taxon>Tissierellia</taxon>
        <taxon>Tissierellales</taxon>
        <taxon>Peptoniphilaceae</taxon>
        <taxon>Finegoldia</taxon>
    </lineage>
</organism>
<dbReference type="EMBL" id="NDYC01000004">
    <property type="protein sequence ID" value="OXZ29174.1"/>
    <property type="molecule type" value="Genomic_DNA"/>
</dbReference>
<evidence type="ECO:0000313" key="3">
    <source>
        <dbReference type="EMBL" id="OXZ29174.1"/>
    </source>
</evidence>